<comment type="caution">
    <text evidence="5">The sequence shown here is derived from an EMBL/GenBank/DDBJ whole genome shotgun (WGS) entry which is preliminary data.</text>
</comment>
<dbReference type="SUPFAM" id="SSF52540">
    <property type="entry name" value="P-loop containing nucleoside triphosphate hydrolases"/>
    <property type="match status" value="1"/>
</dbReference>
<dbReference type="Proteomes" id="UP001189429">
    <property type="component" value="Unassembled WGS sequence"/>
</dbReference>
<reference evidence="5" key="1">
    <citation type="submission" date="2023-10" db="EMBL/GenBank/DDBJ databases">
        <authorList>
            <person name="Chen Y."/>
            <person name="Shah S."/>
            <person name="Dougan E. K."/>
            <person name="Thang M."/>
            <person name="Chan C."/>
        </authorList>
    </citation>
    <scope>NUCLEOTIDE SEQUENCE [LARGE SCALE GENOMIC DNA]</scope>
</reference>
<proteinExistence type="predicted"/>
<dbReference type="InterPro" id="IPR012676">
    <property type="entry name" value="TGS-like"/>
</dbReference>
<sequence length="258" mass="29401">VLDPTKDDNQQAMLTKELEMIGIRINKKPPDISYYVTKGGGVKFTTTVPLTQGLDEETVRSVLNQYKIHNANVFVHQDCTVDDFIDVIDGNRKYVKCLYVYNKIDMIDLKQVDELARRDHSVVCSVQWKMNLDFLLARMWQEMQVVRIYTKKKGEFPDFKDPIVLTPQRGLKNFTVENAVTLLHKSILEEFKHAIVWGTSVKTSPQACGLKHTLHDEDVLQVAKKTQAEKVRAAQGKKTGQTIAGTNIKADPKKVEKK</sequence>
<accession>A0ABN9V3F9</accession>
<dbReference type="InterPro" id="IPR004095">
    <property type="entry name" value="TGS"/>
</dbReference>
<gene>
    <name evidence="5" type="ORF">PCOR1329_LOCUS53156</name>
</gene>
<evidence type="ECO:0008006" key="7">
    <source>
        <dbReference type="Google" id="ProtNLM"/>
    </source>
</evidence>
<keyword evidence="6" id="KW-1185">Reference proteome</keyword>
<evidence type="ECO:0000259" key="3">
    <source>
        <dbReference type="Pfam" id="PF02824"/>
    </source>
</evidence>
<dbReference type="EMBL" id="CAUYUJ010016477">
    <property type="protein sequence ID" value="CAK0865708.1"/>
    <property type="molecule type" value="Genomic_DNA"/>
</dbReference>
<dbReference type="Pfam" id="PF02824">
    <property type="entry name" value="TGS"/>
    <property type="match status" value="1"/>
</dbReference>
<evidence type="ECO:0000313" key="6">
    <source>
        <dbReference type="Proteomes" id="UP001189429"/>
    </source>
</evidence>
<dbReference type="Pfam" id="PF16897">
    <property type="entry name" value="MMR_HSR1_Xtn"/>
    <property type="match status" value="1"/>
</dbReference>
<keyword evidence="1" id="KW-0342">GTP-binding</keyword>
<dbReference type="Gene3D" id="3.10.20.30">
    <property type="match status" value="1"/>
</dbReference>
<keyword evidence="1" id="KW-0547">Nucleotide-binding</keyword>
<feature type="domain" description="GTP binding protein second" evidence="4">
    <location>
        <begin position="40"/>
        <end position="144"/>
    </location>
</feature>
<dbReference type="InterPro" id="IPR031662">
    <property type="entry name" value="GTP-binding_2"/>
</dbReference>
<evidence type="ECO:0000256" key="1">
    <source>
        <dbReference type="ARBA" id="ARBA00023134"/>
    </source>
</evidence>
<dbReference type="InterPro" id="IPR045001">
    <property type="entry name" value="DRG"/>
</dbReference>
<protein>
    <recommendedName>
        <fullName evidence="7">TGS domain-containing protein</fullName>
    </recommendedName>
</protein>
<dbReference type="InterPro" id="IPR012675">
    <property type="entry name" value="Beta-grasp_dom_sf"/>
</dbReference>
<feature type="region of interest" description="Disordered" evidence="2">
    <location>
        <begin position="231"/>
        <end position="258"/>
    </location>
</feature>
<dbReference type="Gene3D" id="6.10.140.1070">
    <property type="match status" value="1"/>
</dbReference>
<feature type="non-terminal residue" evidence="5">
    <location>
        <position position="1"/>
    </location>
</feature>
<evidence type="ECO:0000313" key="5">
    <source>
        <dbReference type="EMBL" id="CAK0865708.1"/>
    </source>
</evidence>
<dbReference type="InterPro" id="IPR027417">
    <property type="entry name" value="P-loop_NTPase"/>
</dbReference>
<evidence type="ECO:0000256" key="2">
    <source>
        <dbReference type="SAM" id="MobiDB-lite"/>
    </source>
</evidence>
<organism evidence="5 6">
    <name type="scientific">Prorocentrum cordatum</name>
    <dbReference type="NCBI Taxonomy" id="2364126"/>
    <lineage>
        <taxon>Eukaryota</taxon>
        <taxon>Sar</taxon>
        <taxon>Alveolata</taxon>
        <taxon>Dinophyceae</taxon>
        <taxon>Prorocentrales</taxon>
        <taxon>Prorocentraceae</taxon>
        <taxon>Prorocentrum</taxon>
    </lineage>
</organism>
<name>A0ABN9V3F9_9DINO</name>
<feature type="domain" description="TGS" evidence="3">
    <location>
        <begin position="146"/>
        <end position="222"/>
    </location>
</feature>
<dbReference type="PANTHER" id="PTHR43127">
    <property type="entry name" value="DEVELOPMENTALLY-REGULATED GTP-BINDING PROTEIN 2"/>
    <property type="match status" value="1"/>
</dbReference>
<evidence type="ECO:0000259" key="4">
    <source>
        <dbReference type="Pfam" id="PF16897"/>
    </source>
</evidence>
<dbReference type="SUPFAM" id="SSF81271">
    <property type="entry name" value="TGS-like"/>
    <property type="match status" value="1"/>
</dbReference>